<reference evidence="2" key="1">
    <citation type="submission" date="2019-04" db="EMBL/GenBank/DDBJ databases">
        <title>Evolution of Biomass-Degrading Anaerobic Consortia Revealed by Metagenomics.</title>
        <authorList>
            <person name="Peng X."/>
        </authorList>
    </citation>
    <scope>NUCLEOTIDE SEQUENCE</scope>
    <source>
        <strain evidence="2">SIG14</strain>
    </source>
</reference>
<organism evidence="2 3">
    <name type="scientific">Methanobrevibacter olleyae</name>
    <dbReference type="NCBI Taxonomy" id="294671"/>
    <lineage>
        <taxon>Archaea</taxon>
        <taxon>Methanobacteriati</taxon>
        <taxon>Methanobacteriota</taxon>
        <taxon>Methanomada group</taxon>
        <taxon>Methanobacteria</taxon>
        <taxon>Methanobacteriales</taxon>
        <taxon>Methanobacteriaceae</taxon>
        <taxon>Methanobrevibacter</taxon>
    </lineage>
</organism>
<accession>A0A8T3VYL7</accession>
<dbReference type="EMBL" id="SUTG01000097">
    <property type="protein sequence ID" value="MBE6513478.1"/>
    <property type="molecule type" value="Genomic_DNA"/>
</dbReference>
<dbReference type="AlphaFoldDB" id="A0A8T3VYL7"/>
<dbReference type="Proteomes" id="UP000732619">
    <property type="component" value="Unassembled WGS sequence"/>
</dbReference>
<evidence type="ECO:0000313" key="2">
    <source>
        <dbReference type="EMBL" id="MBE6513478.1"/>
    </source>
</evidence>
<keyword evidence="1" id="KW-0175">Coiled coil</keyword>
<evidence type="ECO:0000313" key="3">
    <source>
        <dbReference type="Proteomes" id="UP000732619"/>
    </source>
</evidence>
<comment type="caution">
    <text evidence="2">The sequence shown here is derived from an EMBL/GenBank/DDBJ whole genome shotgun (WGS) entry which is preliminary data.</text>
</comment>
<name>A0A8T3VYL7_METOL</name>
<protein>
    <submittedName>
        <fullName evidence="2">Uncharacterized protein</fullName>
    </submittedName>
</protein>
<sequence>MNENKKVKMTIKIDQNVKEKINKYKNYGYNPEEIITMGIILLEDSKNFELLLGNRKLEEKTTKEMIKLKKSIEKLNKRIDKIKYDNNTCKVQEIIRQITEDEIIPREQIVHYCHVKPEKLEKEYFEKISEDTGIPVDIIMNELVNKYTLTYLEDLNMWVGELK</sequence>
<evidence type="ECO:0000256" key="1">
    <source>
        <dbReference type="SAM" id="Coils"/>
    </source>
</evidence>
<gene>
    <name evidence="2" type="ORF">E7Z75_10130</name>
</gene>
<feature type="coiled-coil region" evidence="1">
    <location>
        <begin position="58"/>
        <end position="85"/>
    </location>
</feature>
<proteinExistence type="predicted"/>